<evidence type="ECO:0000313" key="1">
    <source>
        <dbReference type="EMBL" id="RCG21727.1"/>
    </source>
</evidence>
<reference evidence="1 2" key="1">
    <citation type="submission" date="2018-06" db="EMBL/GenBank/DDBJ databases">
        <title>Streptomyces reniochalinae sp. nov. and Streptomyces diacarnus sp. nov. from marine sponges.</title>
        <authorList>
            <person name="Li L."/>
        </authorList>
    </citation>
    <scope>NUCLEOTIDE SEQUENCE [LARGE SCALE GENOMIC DNA]</scope>
    <source>
        <strain evidence="1 2">LHW50302</strain>
    </source>
</reference>
<accession>A0A367EWH7</accession>
<evidence type="ECO:0000313" key="2">
    <source>
        <dbReference type="Proteomes" id="UP000253507"/>
    </source>
</evidence>
<gene>
    <name evidence="1" type="ORF">DQ392_08430</name>
</gene>
<dbReference type="EMBL" id="QOIM01000026">
    <property type="protein sequence ID" value="RCG21727.1"/>
    <property type="molecule type" value="Genomic_DNA"/>
</dbReference>
<organism evidence="1 2">
    <name type="scientific">Streptomyces reniochalinae</name>
    <dbReference type="NCBI Taxonomy" id="2250578"/>
    <lineage>
        <taxon>Bacteria</taxon>
        <taxon>Bacillati</taxon>
        <taxon>Actinomycetota</taxon>
        <taxon>Actinomycetes</taxon>
        <taxon>Kitasatosporales</taxon>
        <taxon>Streptomycetaceae</taxon>
        <taxon>Streptomyces</taxon>
    </lineage>
</organism>
<keyword evidence="2" id="KW-1185">Reference proteome</keyword>
<dbReference type="RefSeq" id="WP_114014896.1">
    <property type="nucleotide sequence ID" value="NZ_QOIM01000026.1"/>
</dbReference>
<sequence length="70" mass="7899">MAYYAHFWRNFEEYRLPFDTVDDAVDYLREGSDASTLSVIDVLDEDGTVVLEGDSLSDAFRSSRLRAASA</sequence>
<comment type="caution">
    <text evidence="1">The sequence shown here is derived from an EMBL/GenBank/DDBJ whole genome shotgun (WGS) entry which is preliminary data.</text>
</comment>
<proteinExistence type="predicted"/>
<dbReference type="Proteomes" id="UP000253507">
    <property type="component" value="Unassembled WGS sequence"/>
</dbReference>
<protein>
    <submittedName>
        <fullName evidence="1">Uncharacterized protein</fullName>
    </submittedName>
</protein>
<dbReference type="OrthoDB" id="9801844at2"/>
<name>A0A367EWH7_9ACTN</name>
<dbReference type="AlphaFoldDB" id="A0A367EWH7"/>